<proteinExistence type="predicted"/>
<dbReference type="Proteomes" id="UP000825933">
    <property type="component" value="Unassembled WGS sequence"/>
</dbReference>
<dbReference type="EC" id="2.7.13.3" evidence="2"/>
<protein>
    <recommendedName>
        <fullName evidence="2">histidine kinase</fullName>
        <ecNumber evidence="2">2.7.13.3</ecNumber>
    </recommendedName>
</protein>
<dbReference type="InterPro" id="IPR003661">
    <property type="entry name" value="HisK_dim/P_dom"/>
</dbReference>
<evidence type="ECO:0000313" key="11">
    <source>
        <dbReference type="Proteomes" id="UP000825933"/>
    </source>
</evidence>
<dbReference type="Pfam" id="PF08448">
    <property type="entry name" value="PAS_4"/>
    <property type="match status" value="1"/>
</dbReference>
<dbReference type="SUPFAM" id="SSF55874">
    <property type="entry name" value="ATPase domain of HSP90 chaperone/DNA topoisomerase II/histidine kinase"/>
    <property type="match status" value="1"/>
</dbReference>
<keyword evidence="4" id="KW-0808">Transferase</keyword>
<feature type="domain" description="PAC" evidence="9">
    <location>
        <begin position="511"/>
        <end position="563"/>
    </location>
</feature>
<organism evidence="10 11">
    <name type="scientific">Methanobacterium spitsbergense</name>
    <dbReference type="NCBI Taxonomy" id="2874285"/>
    <lineage>
        <taxon>Archaea</taxon>
        <taxon>Methanobacteriati</taxon>
        <taxon>Methanobacteriota</taxon>
        <taxon>Methanomada group</taxon>
        <taxon>Methanobacteria</taxon>
        <taxon>Methanobacteriales</taxon>
        <taxon>Methanobacteriaceae</taxon>
        <taxon>Methanobacterium</taxon>
    </lineage>
</organism>
<dbReference type="PROSITE" id="PS50113">
    <property type="entry name" value="PAC"/>
    <property type="match status" value="4"/>
</dbReference>
<keyword evidence="3" id="KW-0597">Phosphoprotein</keyword>
<feature type="domain" description="PAS" evidence="8">
    <location>
        <begin position="10"/>
        <end position="52"/>
    </location>
</feature>
<dbReference type="InterPro" id="IPR036097">
    <property type="entry name" value="HisK_dim/P_sf"/>
</dbReference>
<dbReference type="InterPro" id="IPR004358">
    <property type="entry name" value="Sig_transdc_His_kin-like_C"/>
</dbReference>
<accession>A0A8T5URC5</accession>
<dbReference type="GO" id="GO:0000155">
    <property type="term" value="F:phosphorelay sensor kinase activity"/>
    <property type="evidence" value="ECO:0007669"/>
    <property type="project" value="InterPro"/>
</dbReference>
<evidence type="ECO:0000259" key="7">
    <source>
        <dbReference type="PROSITE" id="PS50109"/>
    </source>
</evidence>
<dbReference type="InterPro" id="IPR036890">
    <property type="entry name" value="HATPase_C_sf"/>
</dbReference>
<dbReference type="Pfam" id="PF13426">
    <property type="entry name" value="PAS_9"/>
    <property type="match status" value="1"/>
</dbReference>
<evidence type="ECO:0000256" key="1">
    <source>
        <dbReference type="ARBA" id="ARBA00000085"/>
    </source>
</evidence>
<dbReference type="PRINTS" id="PR00344">
    <property type="entry name" value="BCTRLSENSOR"/>
</dbReference>
<dbReference type="InterPro" id="IPR000014">
    <property type="entry name" value="PAS"/>
</dbReference>
<dbReference type="InterPro" id="IPR013656">
    <property type="entry name" value="PAS_4"/>
</dbReference>
<dbReference type="SMART" id="SM00387">
    <property type="entry name" value="HATPase_c"/>
    <property type="match status" value="1"/>
</dbReference>
<evidence type="ECO:0000256" key="4">
    <source>
        <dbReference type="ARBA" id="ARBA00022679"/>
    </source>
</evidence>
<dbReference type="Gene3D" id="2.10.70.100">
    <property type="match status" value="2"/>
</dbReference>
<dbReference type="SUPFAM" id="SSF47384">
    <property type="entry name" value="Homodimeric domain of signal transducing histidine kinase"/>
    <property type="match status" value="1"/>
</dbReference>
<dbReference type="Gene3D" id="3.30.450.20">
    <property type="entry name" value="PAS domain"/>
    <property type="match status" value="4"/>
</dbReference>
<feature type="domain" description="PAS" evidence="8">
    <location>
        <begin position="207"/>
        <end position="254"/>
    </location>
</feature>
<dbReference type="SUPFAM" id="SSF55785">
    <property type="entry name" value="PYP-like sensor domain (PAS domain)"/>
    <property type="match status" value="4"/>
</dbReference>
<dbReference type="SMART" id="SM00091">
    <property type="entry name" value="PAS"/>
    <property type="match status" value="4"/>
</dbReference>
<evidence type="ECO:0000259" key="9">
    <source>
        <dbReference type="PROSITE" id="PS50113"/>
    </source>
</evidence>
<dbReference type="FunFam" id="3.30.450.20:FF:000088">
    <property type="entry name" value="Sensory transduction histidine kinase"/>
    <property type="match status" value="1"/>
</dbReference>
<feature type="domain" description="PAS" evidence="8">
    <location>
        <begin position="312"/>
        <end position="382"/>
    </location>
</feature>
<dbReference type="SMART" id="SM00086">
    <property type="entry name" value="PAC"/>
    <property type="match status" value="3"/>
</dbReference>
<dbReference type="Gene3D" id="3.30.565.10">
    <property type="entry name" value="Histidine kinase-like ATPase, C-terminal domain"/>
    <property type="match status" value="1"/>
</dbReference>
<dbReference type="Pfam" id="PF02518">
    <property type="entry name" value="HATPase_c"/>
    <property type="match status" value="1"/>
</dbReference>
<feature type="domain" description="Histidine kinase" evidence="7">
    <location>
        <begin position="581"/>
        <end position="792"/>
    </location>
</feature>
<evidence type="ECO:0000313" key="10">
    <source>
        <dbReference type="EMBL" id="MBZ2164516.1"/>
    </source>
</evidence>
<feature type="domain" description="PAC" evidence="9">
    <location>
        <begin position="258"/>
        <end position="311"/>
    </location>
</feature>
<dbReference type="InterPro" id="IPR005467">
    <property type="entry name" value="His_kinase_dom"/>
</dbReference>
<comment type="caution">
    <text evidence="10">The sequence shown here is derived from an EMBL/GenBank/DDBJ whole genome shotgun (WGS) entry which is preliminary data.</text>
</comment>
<evidence type="ECO:0000259" key="8">
    <source>
        <dbReference type="PROSITE" id="PS50112"/>
    </source>
</evidence>
<evidence type="ECO:0000256" key="5">
    <source>
        <dbReference type="ARBA" id="ARBA00022777"/>
    </source>
</evidence>
<evidence type="ECO:0000256" key="3">
    <source>
        <dbReference type="ARBA" id="ARBA00022553"/>
    </source>
</evidence>
<evidence type="ECO:0000256" key="6">
    <source>
        <dbReference type="SAM" id="Coils"/>
    </source>
</evidence>
<feature type="coiled-coil region" evidence="6">
    <location>
        <begin position="120"/>
        <end position="168"/>
    </location>
</feature>
<keyword evidence="6" id="KW-0175">Coiled coil</keyword>
<evidence type="ECO:0000256" key="2">
    <source>
        <dbReference type="ARBA" id="ARBA00012438"/>
    </source>
</evidence>
<dbReference type="PROSITE" id="PS50112">
    <property type="entry name" value="PAS"/>
    <property type="match status" value="3"/>
</dbReference>
<comment type="catalytic activity">
    <reaction evidence="1">
        <text>ATP + protein L-histidine = ADP + protein N-phospho-L-histidine.</text>
        <dbReference type="EC" id="2.7.13.3"/>
    </reaction>
</comment>
<dbReference type="PANTHER" id="PTHR43304">
    <property type="entry name" value="PHYTOCHROME-LIKE PROTEIN CPH1"/>
    <property type="match status" value="1"/>
</dbReference>
<dbReference type="InterPro" id="IPR013655">
    <property type="entry name" value="PAS_fold_3"/>
</dbReference>
<dbReference type="NCBIfam" id="TIGR00229">
    <property type="entry name" value="sensory_box"/>
    <property type="match status" value="4"/>
</dbReference>
<dbReference type="InterPro" id="IPR052162">
    <property type="entry name" value="Sensor_kinase/Photoreceptor"/>
</dbReference>
<dbReference type="AlphaFoldDB" id="A0A8T5URC5"/>
<dbReference type="Pfam" id="PF00512">
    <property type="entry name" value="HisKA"/>
    <property type="match status" value="1"/>
</dbReference>
<dbReference type="PANTHER" id="PTHR43304:SF1">
    <property type="entry name" value="PAC DOMAIN-CONTAINING PROTEIN"/>
    <property type="match status" value="1"/>
</dbReference>
<gene>
    <name evidence="10" type="ORF">K8N75_00405</name>
</gene>
<dbReference type="PROSITE" id="PS50109">
    <property type="entry name" value="HIS_KIN"/>
    <property type="match status" value="1"/>
</dbReference>
<dbReference type="FunFam" id="3.30.565.10:FF:000006">
    <property type="entry name" value="Sensor histidine kinase WalK"/>
    <property type="match status" value="1"/>
</dbReference>
<dbReference type="InterPro" id="IPR003594">
    <property type="entry name" value="HATPase_dom"/>
</dbReference>
<dbReference type="InterPro" id="IPR000700">
    <property type="entry name" value="PAS-assoc_C"/>
</dbReference>
<dbReference type="CDD" id="cd00130">
    <property type="entry name" value="PAS"/>
    <property type="match status" value="4"/>
</dbReference>
<reference evidence="11" key="1">
    <citation type="journal article" date="2022" name="Microbiol. Resour. Announc.">
        <title>Draft Genome Sequence of a Methanogenic Archaeon from West Spitsbergen Permafrost.</title>
        <authorList>
            <person name="Trubitsyn V."/>
            <person name="Rivkina E."/>
            <person name="Shcherbakova V."/>
        </authorList>
    </citation>
    <scope>NUCLEOTIDE SEQUENCE [LARGE SCALE GENOMIC DNA]</scope>
    <source>
        <strain evidence="11">VT</strain>
    </source>
</reference>
<dbReference type="Pfam" id="PF08447">
    <property type="entry name" value="PAS_3"/>
    <property type="match status" value="2"/>
</dbReference>
<keyword evidence="11" id="KW-1185">Reference proteome</keyword>
<dbReference type="RefSeq" id="WP_223790195.1">
    <property type="nucleotide sequence ID" value="NZ_JAIOUQ010000001.1"/>
</dbReference>
<feature type="domain" description="PAC" evidence="9">
    <location>
        <begin position="385"/>
        <end position="436"/>
    </location>
</feature>
<feature type="domain" description="PAC" evidence="9">
    <location>
        <begin position="81"/>
        <end position="132"/>
    </location>
</feature>
<dbReference type="CDD" id="cd00082">
    <property type="entry name" value="HisKA"/>
    <property type="match status" value="1"/>
</dbReference>
<keyword evidence="5" id="KW-0418">Kinase</keyword>
<name>A0A8T5URC5_9EURY</name>
<dbReference type="SMART" id="SM00388">
    <property type="entry name" value="HisKA"/>
    <property type="match status" value="1"/>
</dbReference>
<dbReference type="InterPro" id="IPR035965">
    <property type="entry name" value="PAS-like_dom_sf"/>
</dbReference>
<dbReference type="InterPro" id="IPR001610">
    <property type="entry name" value="PAC"/>
</dbReference>
<dbReference type="Gene3D" id="1.10.287.130">
    <property type="match status" value="1"/>
</dbReference>
<sequence>MSNNSNSNPTVESYKLIFESSLDAILLTHPDGTIFYANSSAEELYGYTQQEICDLGRSGIADTNDPNLQVILDEMARLDRSKGELTLIKKDGSKFPAEVSTSIFKDENGNINTFMTIRDISQCKRNEKQAKELLESEQQLVEELQASNEELQSVTEELHVSNEELQHQREGLVKVNQALLESEERKDRSQEIAHLGSWELDILKNKLFWSDEVYRIFGLKPQEFDATYEAFLKAIHPDDREAVDEAYTSSLHEGVDTYEIEHRVVRRSTGEIRIVHEKCEHLRDSSGRIVRSLGMVHDITERKKVEESLNQSQKLLQDIINGFPSPIFVKDIEGRFLTVNNKFEELLGVKNKELKGKTDYDIITKELAEYYRANDQKVLEEGKAISIEEEADLIDGHHTFIANKFPIYDNNSQAYGIGSVSTDITELKKTEEILKESEERLRLAQSLGNVGIWDWNTITDELHFTPELELLYGLIPGTIKTYQDWRQLTHPDDIEKIEAERDEKIANHEAFDLQFRILHKSGQIHWLSAKGGAIYNDEGDILRVLGINSDITDRINREEELKIFMNELERSNKELEQFAYITSHDLREPLRMIISFLQLLERRYKDQLDEDANEFIGFAVDGAKRLDAMTNDLLQYSKITSEKREVKPVNFENVMEHALTNLKVPIEENNAIITHDPLPTINGDEQLKVQLFQNLIGNAIKYRSQETPKIHISATKEKNQYLFSINDNGIGISQEHLKKIFTIFQRLHTQEQYEGTGIGLAIAQKIVHQRGGQIWAESELGEGSTFYFTIPY</sequence>
<dbReference type="EMBL" id="JAIOUQ010000001">
    <property type="protein sequence ID" value="MBZ2164516.1"/>
    <property type="molecule type" value="Genomic_DNA"/>
</dbReference>